<gene>
    <name evidence="2" type="ORF">HNP84_007422</name>
</gene>
<reference evidence="2 3" key="1">
    <citation type="submission" date="2020-08" db="EMBL/GenBank/DDBJ databases">
        <title>Genomic Encyclopedia of Type Strains, Phase IV (KMG-IV): sequencing the most valuable type-strain genomes for metagenomic binning, comparative biology and taxonomic classification.</title>
        <authorList>
            <person name="Goeker M."/>
        </authorList>
    </citation>
    <scope>NUCLEOTIDE SEQUENCE [LARGE SCALE GENOMIC DNA]</scope>
    <source>
        <strain evidence="2 3">DSM 45615</strain>
    </source>
</reference>
<dbReference type="EMBL" id="JACHGN010000019">
    <property type="protein sequence ID" value="MBB5137670.1"/>
    <property type="molecule type" value="Genomic_DNA"/>
</dbReference>
<organism evidence="2 3">
    <name type="scientific">Thermocatellispora tengchongensis</name>
    <dbReference type="NCBI Taxonomy" id="1073253"/>
    <lineage>
        <taxon>Bacteria</taxon>
        <taxon>Bacillati</taxon>
        <taxon>Actinomycetota</taxon>
        <taxon>Actinomycetes</taxon>
        <taxon>Streptosporangiales</taxon>
        <taxon>Streptosporangiaceae</taxon>
        <taxon>Thermocatellispora</taxon>
    </lineage>
</organism>
<evidence type="ECO:0000313" key="3">
    <source>
        <dbReference type="Proteomes" id="UP000578449"/>
    </source>
</evidence>
<evidence type="ECO:0000256" key="1">
    <source>
        <dbReference type="SAM" id="MobiDB-lite"/>
    </source>
</evidence>
<evidence type="ECO:0000313" key="2">
    <source>
        <dbReference type="EMBL" id="MBB5137670.1"/>
    </source>
</evidence>
<dbReference type="AntiFam" id="ANF00109">
    <property type="entry name" value="Shadow ORF (opposite afsK)"/>
</dbReference>
<dbReference type="AlphaFoldDB" id="A0A840PJC7"/>
<name>A0A840PJC7_9ACTN</name>
<protein>
    <submittedName>
        <fullName evidence="2">Uncharacterized protein</fullName>
    </submittedName>
</protein>
<dbReference type="Proteomes" id="UP000578449">
    <property type="component" value="Unassembled WGS sequence"/>
</dbReference>
<sequence length="194" mass="21190">MTAGTLSWPKAGRPVAAYVMVRAQLNMSDGGPTRWPEICSGDMYAGVPTTPLVRVMAESRAREMPKSMTRGPSEPSRTLLGLKSRCTMPARWMAARAVTVPTARRCSTPPVRGPSSRTTRWRETPSTYSLTMYGDSPLRDASSTWAVQNWATRRAASTSRRKRSASIPSPSRRARSSLIATRVPSGRSAAYTTP</sequence>
<accession>A0A840PJC7</accession>
<proteinExistence type="predicted"/>
<feature type="region of interest" description="Disordered" evidence="1">
    <location>
        <begin position="151"/>
        <end position="194"/>
    </location>
</feature>
<comment type="caution">
    <text evidence="2">The sequence shown here is derived from an EMBL/GenBank/DDBJ whole genome shotgun (WGS) entry which is preliminary data.</text>
</comment>
<keyword evidence="3" id="KW-1185">Reference proteome</keyword>